<name>A0AAE0BTZ2_9CHLO</name>
<organism evidence="2 3">
    <name type="scientific">Cymbomonas tetramitiformis</name>
    <dbReference type="NCBI Taxonomy" id="36881"/>
    <lineage>
        <taxon>Eukaryota</taxon>
        <taxon>Viridiplantae</taxon>
        <taxon>Chlorophyta</taxon>
        <taxon>Pyramimonadophyceae</taxon>
        <taxon>Pyramimonadales</taxon>
        <taxon>Pyramimonadaceae</taxon>
        <taxon>Cymbomonas</taxon>
    </lineage>
</organism>
<evidence type="ECO:0000313" key="3">
    <source>
        <dbReference type="Proteomes" id="UP001190700"/>
    </source>
</evidence>
<accession>A0AAE0BTZ2</accession>
<proteinExistence type="predicted"/>
<comment type="caution">
    <text evidence="2">The sequence shown here is derived from an EMBL/GenBank/DDBJ whole genome shotgun (WGS) entry which is preliminary data.</text>
</comment>
<evidence type="ECO:0000313" key="2">
    <source>
        <dbReference type="EMBL" id="KAK3242756.1"/>
    </source>
</evidence>
<dbReference type="EMBL" id="LGRX02033123">
    <property type="protein sequence ID" value="KAK3242756.1"/>
    <property type="molecule type" value="Genomic_DNA"/>
</dbReference>
<dbReference type="AlphaFoldDB" id="A0AAE0BTZ2"/>
<gene>
    <name evidence="2" type="ORF">CYMTET_47562</name>
</gene>
<sequence>MCCPTSSELQPMAACCPTSSSAKLPQRPTAQAGGCPSSSSAELPQRPTAACCPTSSELQPTATRCPTSSELQSTAAYCPTSSELQLTARARSCPNKAAHLASSAIAALVTHAPSVTAVSAIHKPNGQATEAQPLQPVCMDQTQPPQPGKEHIGCTAELAAARDPYYTLMTIRPAPWPNDQASEECGGMQLVGAQRDEPKE</sequence>
<evidence type="ECO:0000256" key="1">
    <source>
        <dbReference type="SAM" id="MobiDB-lite"/>
    </source>
</evidence>
<feature type="region of interest" description="Disordered" evidence="1">
    <location>
        <begin position="20"/>
        <end position="55"/>
    </location>
</feature>
<keyword evidence="3" id="KW-1185">Reference proteome</keyword>
<protein>
    <submittedName>
        <fullName evidence="2">Uncharacterized protein</fullName>
    </submittedName>
</protein>
<reference evidence="2 3" key="1">
    <citation type="journal article" date="2015" name="Genome Biol. Evol.">
        <title>Comparative Genomics of a Bacterivorous Green Alga Reveals Evolutionary Causalities and Consequences of Phago-Mixotrophic Mode of Nutrition.</title>
        <authorList>
            <person name="Burns J.A."/>
            <person name="Paasch A."/>
            <person name="Narechania A."/>
            <person name="Kim E."/>
        </authorList>
    </citation>
    <scope>NUCLEOTIDE SEQUENCE [LARGE SCALE GENOMIC DNA]</scope>
    <source>
        <strain evidence="2 3">PLY_AMNH</strain>
    </source>
</reference>
<dbReference type="Proteomes" id="UP001190700">
    <property type="component" value="Unassembled WGS sequence"/>
</dbReference>